<dbReference type="GO" id="GO:0005506">
    <property type="term" value="F:iron ion binding"/>
    <property type="evidence" value="ECO:0007669"/>
    <property type="project" value="InterPro"/>
</dbReference>
<reference evidence="9" key="1">
    <citation type="submission" date="2022-08" db="EMBL/GenBank/DDBJ databases">
        <authorList>
            <person name="Tistechok S."/>
            <person name="Samborskyy M."/>
            <person name="Roman I."/>
        </authorList>
    </citation>
    <scope>NUCLEOTIDE SEQUENCE</scope>
    <source>
        <strain evidence="9">DSM 103496</strain>
    </source>
</reference>
<dbReference type="PRINTS" id="PR00385">
    <property type="entry name" value="P450"/>
</dbReference>
<dbReference type="GO" id="GO:0020037">
    <property type="term" value="F:heme binding"/>
    <property type="evidence" value="ECO:0007669"/>
    <property type="project" value="InterPro"/>
</dbReference>
<evidence type="ECO:0000256" key="7">
    <source>
        <dbReference type="PIRSR" id="PIRSR602401-1"/>
    </source>
</evidence>
<evidence type="ECO:0000256" key="6">
    <source>
        <dbReference type="ARBA" id="ARBA00023033"/>
    </source>
</evidence>
<name>A0A9X3A612_9PSEU</name>
<keyword evidence="6 8" id="KW-0503">Monooxygenase</keyword>
<evidence type="ECO:0000256" key="2">
    <source>
        <dbReference type="ARBA" id="ARBA00022617"/>
    </source>
</evidence>
<dbReference type="EMBL" id="JANYMP010000027">
    <property type="protein sequence ID" value="MCS7482863.1"/>
    <property type="molecule type" value="Genomic_DNA"/>
</dbReference>
<evidence type="ECO:0000256" key="3">
    <source>
        <dbReference type="ARBA" id="ARBA00022723"/>
    </source>
</evidence>
<keyword evidence="3 7" id="KW-0479">Metal-binding</keyword>
<keyword evidence="2 7" id="KW-0349">Heme</keyword>
<dbReference type="PANTHER" id="PTHR24291">
    <property type="entry name" value="CYTOCHROME P450 FAMILY 4"/>
    <property type="match status" value="1"/>
</dbReference>
<accession>A0A9X3A612</accession>
<dbReference type="Gene3D" id="1.10.630.10">
    <property type="entry name" value="Cytochrome P450"/>
    <property type="match status" value="1"/>
</dbReference>
<organism evidence="9 10">
    <name type="scientific">Umezawaea endophytica</name>
    <dbReference type="NCBI Taxonomy" id="1654476"/>
    <lineage>
        <taxon>Bacteria</taxon>
        <taxon>Bacillati</taxon>
        <taxon>Actinomycetota</taxon>
        <taxon>Actinomycetes</taxon>
        <taxon>Pseudonocardiales</taxon>
        <taxon>Pseudonocardiaceae</taxon>
        <taxon>Umezawaea</taxon>
    </lineage>
</organism>
<dbReference type="Pfam" id="PF00067">
    <property type="entry name" value="p450"/>
    <property type="match status" value="1"/>
</dbReference>
<dbReference type="PANTHER" id="PTHR24291:SF50">
    <property type="entry name" value="BIFUNCTIONAL ALBAFLAVENONE MONOOXYGENASE_TERPENE SYNTHASE"/>
    <property type="match status" value="1"/>
</dbReference>
<comment type="cofactor">
    <cofactor evidence="7">
        <name>heme</name>
        <dbReference type="ChEBI" id="CHEBI:30413"/>
    </cofactor>
</comment>
<keyword evidence="10" id="KW-1185">Reference proteome</keyword>
<evidence type="ECO:0000313" key="10">
    <source>
        <dbReference type="Proteomes" id="UP001141259"/>
    </source>
</evidence>
<keyword evidence="5 7" id="KW-0408">Iron</keyword>
<evidence type="ECO:0000256" key="5">
    <source>
        <dbReference type="ARBA" id="ARBA00023004"/>
    </source>
</evidence>
<dbReference type="PROSITE" id="PS00086">
    <property type="entry name" value="CYTOCHROME_P450"/>
    <property type="match status" value="1"/>
</dbReference>
<evidence type="ECO:0000313" key="9">
    <source>
        <dbReference type="EMBL" id="MCS7482863.1"/>
    </source>
</evidence>
<sequence>MKSRRSVATGSGTAGAPGRWPVVGHAPALISRRLEFLSSLSSVGEVVEIRLGPIPAYVVTDPTVAHQLLVPGDRDYDRGRLMEKASVWFGDSLLTSHGASHQQQRRSLRSAFTSEQVDSHVRHVQDAARTLVESWTADEVLAVDELMKDLALTNTAQSLFSTDLTAENLESFRLHLPTLFKSVIFRTVLPSGMERMPTMGNLRFKKAMRSLNGVVGDLIADRRAGSGNGDEHGDLLASLLAAQDDQGHVLPDQQIRDHVMTMLVAGSESTAAVLSWALYEIFRNPHIAHRVREELGAIPSGHALTAADVSSLTYLNNVVSETLRRYPVPFIMRRTLKPVRLGEVELPAGAEIVYSPYLLHHDRRWFPEPHRFDPDRWSSTGHGSITKGSYLPFGAGAHVCIGKRMALAGLTTALAVICSHWRLEPVAGQRIREVATGTVHPNRMPMIPRRLPADDRERAV</sequence>
<gene>
    <name evidence="9" type="ORF">NZH93_38960</name>
</gene>
<dbReference type="GO" id="GO:0004497">
    <property type="term" value="F:monooxygenase activity"/>
    <property type="evidence" value="ECO:0007669"/>
    <property type="project" value="UniProtKB-KW"/>
</dbReference>
<evidence type="ECO:0000256" key="4">
    <source>
        <dbReference type="ARBA" id="ARBA00023002"/>
    </source>
</evidence>
<dbReference type="InterPro" id="IPR017972">
    <property type="entry name" value="Cyt_P450_CS"/>
</dbReference>
<dbReference type="AlphaFoldDB" id="A0A9X3A612"/>
<comment type="caution">
    <text evidence="9">The sequence shown here is derived from an EMBL/GenBank/DDBJ whole genome shotgun (WGS) entry which is preliminary data.</text>
</comment>
<comment type="similarity">
    <text evidence="1 8">Belongs to the cytochrome P450 family.</text>
</comment>
<dbReference type="Proteomes" id="UP001141259">
    <property type="component" value="Unassembled WGS sequence"/>
</dbReference>
<keyword evidence="4 8" id="KW-0560">Oxidoreductase</keyword>
<dbReference type="RefSeq" id="WP_259628328.1">
    <property type="nucleotide sequence ID" value="NZ_JBHLXT010000082.1"/>
</dbReference>
<dbReference type="InterPro" id="IPR036396">
    <property type="entry name" value="Cyt_P450_sf"/>
</dbReference>
<dbReference type="InterPro" id="IPR002401">
    <property type="entry name" value="Cyt_P450_E_grp-I"/>
</dbReference>
<dbReference type="GO" id="GO:0016705">
    <property type="term" value="F:oxidoreductase activity, acting on paired donors, with incorporation or reduction of molecular oxygen"/>
    <property type="evidence" value="ECO:0007669"/>
    <property type="project" value="InterPro"/>
</dbReference>
<dbReference type="SUPFAM" id="SSF48264">
    <property type="entry name" value="Cytochrome P450"/>
    <property type="match status" value="1"/>
</dbReference>
<dbReference type="InterPro" id="IPR050196">
    <property type="entry name" value="Cytochrome_P450_Monoox"/>
</dbReference>
<feature type="binding site" description="axial binding residue" evidence="7">
    <location>
        <position position="400"/>
    </location>
    <ligand>
        <name>heme</name>
        <dbReference type="ChEBI" id="CHEBI:30413"/>
    </ligand>
    <ligandPart>
        <name>Fe</name>
        <dbReference type="ChEBI" id="CHEBI:18248"/>
    </ligandPart>
</feature>
<dbReference type="InterPro" id="IPR001128">
    <property type="entry name" value="Cyt_P450"/>
</dbReference>
<evidence type="ECO:0000256" key="1">
    <source>
        <dbReference type="ARBA" id="ARBA00010617"/>
    </source>
</evidence>
<proteinExistence type="inferred from homology"/>
<dbReference type="PRINTS" id="PR00463">
    <property type="entry name" value="EP450I"/>
</dbReference>
<protein>
    <submittedName>
        <fullName evidence="9">Cytochrome P450</fullName>
    </submittedName>
</protein>
<evidence type="ECO:0000256" key="8">
    <source>
        <dbReference type="RuleBase" id="RU000461"/>
    </source>
</evidence>